<dbReference type="Proteomes" id="UP000662783">
    <property type="component" value="Chromosome"/>
</dbReference>
<dbReference type="RefSeq" id="WP_205723142.1">
    <property type="nucleotide sequence ID" value="NZ_CP070608.1"/>
</dbReference>
<dbReference type="PROSITE" id="PS51257">
    <property type="entry name" value="PROKAR_LIPOPROTEIN"/>
    <property type="match status" value="1"/>
</dbReference>
<name>A0A974WNB6_9BACT</name>
<reference evidence="1" key="1">
    <citation type="submission" date="2021-02" db="EMBL/GenBank/DDBJ databases">
        <title>Fulvivirga sp. S481 isolated from sea water.</title>
        <authorList>
            <person name="Bae S.S."/>
            <person name="Baek K."/>
        </authorList>
    </citation>
    <scope>NUCLEOTIDE SEQUENCE</scope>
    <source>
        <strain evidence="1">S481</strain>
    </source>
</reference>
<keyword evidence="2" id="KW-1185">Reference proteome</keyword>
<dbReference type="EMBL" id="CP070608">
    <property type="protein sequence ID" value="QSE98628.1"/>
    <property type="molecule type" value="Genomic_DNA"/>
</dbReference>
<evidence type="ECO:0000313" key="1">
    <source>
        <dbReference type="EMBL" id="QSE98628.1"/>
    </source>
</evidence>
<evidence type="ECO:0000313" key="2">
    <source>
        <dbReference type="Proteomes" id="UP000662783"/>
    </source>
</evidence>
<dbReference type="KEGG" id="fuv:JR347_05995"/>
<proteinExistence type="predicted"/>
<dbReference type="InterPro" id="IPR032466">
    <property type="entry name" value="Metal_Hydrolase"/>
</dbReference>
<dbReference type="SUPFAM" id="SSF51556">
    <property type="entry name" value="Metallo-dependent hydrolases"/>
    <property type="match status" value="1"/>
</dbReference>
<protein>
    <submittedName>
        <fullName evidence="1">Dipeptidase</fullName>
    </submittedName>
</protein>
<dbReference type="InterPro" id="IPR008257">
    <property type="entry name" value="Pept_M19"/>
</dbReference>
<accession>A0A974WNB6</accession>
<dbReference type="Pfam" id="PF01244">
    <property type="entry name" value="Peptidase_M19"/>
    <property type="match status" value="1"/>
</dbReference>
<organism evidence="1 2">
    <name type="scientific">Fulvivirga lutea</name>
    <dbReference type="NCBI Taxonomy" id="2810512"/>
    <lineage>
        <taxon>Bacteria</taxon>
        <taxon>Pseudomonadati</taxon>
        <taxon>Bacteroidota</taxon>
        <taxon>Cytophagia</taxon>
        <taxon>Cytophagales</taxon>
        <taxon>Fulvivirgaceae</taxon>
        <taxon>Fulvivirga</taxon>
    </lineage>
</organism>
<dbReference type="Gene3D" id="3.20.20.140">
    <property type="entry name" value="Metal-dependent hydrolases"/>
    <property type="match status" value="1"/>
</dbReference>
<dbReference type="PANTHER" id="PTHR10443:SF12">
    <property type="entry name" value="DIPEPTIDASE"/>
    <property type="match status" value="1"/>
</dbReference>
<dbReference type="GO" id="GO:0006508">
    <property type="term" value="P:proteolysis"/>
    <property type="evidence" value="ECO:0007669"/>
    <property type="project" value="InterPro"/>
</dbReference>
<gene>
    <name evidence="1" type="ORF">JR347_05995</name>
</gene>
<dbReference type="PROSITE" id="PS51365">
    <property type="entry name" value="RENAL_DIPEPTIDASE_2"/>
    <property type="match status" value="1"/>
</dbReference>
<dbReference type="AlphaFoldDB" id="A0A974WNB6"/>
<sequence>MRYLSLLIAVVLLSCQPKEQKEDKVEELSVEEKAQQLAKKFIILDGHVDLPYRLKDSGFNIEEDKEEILATDKGNFDYERAVAGGLNAPFMSIYIPASYQETGGAKALADTLINMVESIANTYPDKFAVAHTAADVEKNFEAGIISFPMGIENGAPIENDLGNVQYFNDRGVSYITLTHSKNNQICDSSYDPERKWNGLSPFGKQVVAEMNKVGIMIDVSHISDSTFYQVMELSKAPVIASHSSCRHFTPGFERNMSDDMIKLLGEKNGVIQINFGSTFLDEKSREIWNHVKPYNDKAQQNPSDTASANYVKRYLAQNPLYTNTQKAADHIDHVVKIAGIDHVGIGSDYDGVGDSLPIGLKDVSTYPNLIAELLKRGYTEEDIEKICYKNVFRVWKEVDRLAASM</sequence>
<dbReference type="CDD" id="cd01301">
    <property type="entry name" value="rDP_like"/>
    <property type="match status" value="1"/>
</dbReference>
<dbReference type="GO" id="GO:0070573">
    <property type="term" value="F:metallodipeptidase activity"/>
    <property type="evidence" value="ECO:0007669"/>
    <property type="project" value="InterPro"/>
</dbReference>
<dbReference type="PANTHER" id="PTHR10443">
    <property type="entry name" value="MICROSOMAL DIPEPTIDASE"/>
    <property type="match status" value="1"/>
</dbReference>